<protein>
    <submittedName>
        <fullName evidence="2">Uncharacterized protein</fullName>
    </submittedName>
</protein>
<accession>A0A2Z2HM37</accession>
<sequence length="86" mass="9238">MVKVKVRTGRGTGTIEVDVGDLKFSGEEFKKIQAERKKAAGNRTVSTGRGTGRRKLSDTPEPKERPSTKGSTRSTSRGTGSRKGTT</sequence>
<name>A0A2Z2HM37_9ARCH</name>
<evidence type="ECO:0000313" key="2">
    <source>
        <dbReference type="EMBL" id="ARS65018.1"/>
    </source>
</evidence>
<dbReference type="EMBL" id="CP021324">
    <property type="protein sequence ID" value="ARS65018.1"/>
    <property type="molecule type" value="Genomic_DNA"/>
</dbReference>
<feature type="region of interest" description="Disordered" evidence="1">
    <location>
        <begin position="35"/>
        <end position="86"/>
    </location>
</feature>
<dbReference type="GeneID" id="32901855"/>
<evidence type="ECO:0000256" key="1">
    <source>
        <dbReference type="SAM" id="MobiDB-lite"/>
    </source>
</evidence>
<dbReference type="KEGG" id="nct:NMSP_1407"/>
<dbReference type="Proteomes" id="UP000249949">
    <property type="component" value="Chromosome"/>
</dbReference>
<evidence type="ECO:0000313" key="3">
    <source>
        <dbReference type="Proteomes" id="UP000249949"/>
    </source>
</evidence>
<dbReference type="RefSeq" id="WP_086908046.1">
    <property type="nucleotide sequence ID" value="NZ_CP021324.1"/>
</dbReference>
<dbReference type="OrthoDB" id="2775at2157"/>
<organism evidence="2 3">
    <name type="scientific">Candidatus Nitrosomarinus catalinensis</name>
    <dbReference type="NCBI Taxonomy" id="1898749"/>
    <lineage>
        <taxon>Archaea</taxon>
        <taxon>Nitrososphaerota</taxon>
        <taxon>Nitrososphaeria</taxon>
        <taxon>Nitrosopumilales</taxon>
        <taxon>Nitrosopumilaceae</taxon>
        <taxon>Candidatus Nitrosomarinus</taxon>
    </lineage>
</organism>
<keyword evidence="3" id="KW-1185">Reference proteome</keyword>
<gene>
    <name evidence="2" type="ORF">NMSP_1407</name>
</gene>
<feature type="compositionally biased region" description="Basic and acidic residues" evidence="1">
    <location>
        <begin position="55"/>
        <end position="67"/>
    </location>
</feature>
<proteinExistence type="predicted"/>
<reference evidence="2 3" key="1">
    <citation type="journal article" date="2017" name="Environ. Microbiol.">
        <title>Genome and epigenome of a novel marine Thaumarchaeota strain suggest viral infection, phosphorothioation DNA modification and multiple restriction systems.</title>
        <authorList>
            <person name="Ahlgren N.A."/>
            <person name="Chen Y."/>
            <person name="Needham D.M."/>
            <person name="Parada A.E."/>
            <person name="Sachdeva R."/>
            <person name="Trinh V."/>
            <person name="Chen T."/>
            <person name="Fuhrman J.A."/>
        </authorList>
    </citation>
    <scope>NUCLEOTIDE SEQUENCE [LARGE SCALE GENOMIC DNA]</scope>
    <source>
        <strain evidence="2 3">SPOT01</strain>
    </source>
</reference>
<dbReference type="AlphaFoldDB" id="A0A2Z2HM37"/>
<feature type="compositionally biased region" description="Low complexity" evidence="1">
    <location>
        <begin position="68"/>
        <end position="86"/>
    </location>
</feature>